<evidence type="ECO:0000313" key="3">
    <source>
        <dbReference type="Proteomes" id="UP000235025"/>
    </source>
</evidence>
<feature type="transmembrane region" description="Helical" evidence="1">
    <location>
        <begin position="79"/>
        <end position="103"/>
    </location>
</feature>
<accession>A0A2N6KLF8</accession>
<keyword evidence="1" id="KW-1133">Transmembrane helix</keyword>
<proteinExistence type="predicted"/>
<keyword evidence="1" id="KW-0472">Membrane</keyword>
<name>A0A2N6KLF8_9CYAN</name>
<evidence type="ECO:0000313" key="2">
    <source>
        <dbReference type="EMBL" id="PMB00659.1"/>
    </source>
</evidence>
<comment type="caution">
    <text evidence="2">The sequence shown here is derived from an EMBL/GenBank/DDBJ whole genome shotgun (WGS) entry which is preliminary data.</text>
</comment>
<protein>
    <submittedName>
        <fullName evidence="2">Uncharacterized protein</fullName>
    </submittedName>
</protein>
<dbReference type="AlphaFoldDB" id="A0A2N6KLF8"/>
<feature type="transmembrane region" description="Helical" evidence="1">
    <location>
        <begin position="46"/>
        <end position="67"/>
    </location>
</feature>
<sequence>MSRRNEFYYVIGGIFLVLGMHIIATLILGILAYIELMIASQYGIRFFQIIFLVYFFGIGITQVVYIIPVLLRLKRQEKFALMKGVIIGAIFTALLNGGCWIWVINLTR</sequence>
<evidence type="ECO:0000256" key="1">
    <source>
        <dbReference type="SAM" id="Phobius"/>
    </source>
</evidence>
<feature type="transmembrane region" description="Helical" evidence="1">
    <location>
        <begin position="7"/>
        <end position="34"/>
    </location>
</feature>
<dbReference type="Proteomes" id="UP000235025">
    <property type="component" value="Unassembled WGS sequence"/>
</dbReference>
<dbReference type="RefSeq" id="WP_102171289.1">
    <property type="nucleotide sequence ID" value="NZ_NMQA01000024.1"/>
</dbReference>
<gene>
    <name evidence="2" type="ORF">CEN50_02370</name>
</gene>
<dbReference type="EMBL" id="NMQA01000024">
    <property type="protein sequence ID" value="PMB00659.1"/>
    <property type="molecule type" value="Genomic_DNA"/>
</dbReference>
<keyword evidence="1" id="KW-0812">Transmembrane</keyword>
<organism evidence="2 3">
    <name type="scientific">Fischerella thermalis CCMEE 5268</name>
    <dbReference type="NCBI Taxonomy" id="2019662"/>
    <lineage>
        <taxon>Bacteria</taxon>
        <taxon>Bacillati</taxon>
        <taxon>Cyanobacteriota</taxon>
        <taxon>Cyanophyceae</taxon>
        <taxon>Nostocales</taxon>
        <taxon>Hapalosiphonaceae</taxon>
        <taxon>Fischerella</taxon>
    </lineage>
</organism>
<reference evidence="2 3" key="1">
    <citation type="submission" date="2017-07" db="EMBL/GenBank/DDBJ databases">
        <title>Genomes of Fischerella (Mastigocladus) sp. strains.</title>
        <authorList>
            <person name="Miller S.R."/>
        </authorList>
    </citation>
    <scope>NUCLEOTIDE SEQUENCE [LARGE SCALE GENOMIC DNA]</scope>
    <source>
        <strain evidence="2 3">CCMEE 5268</strain>
    </source>
</reference>